<gene>
    <name evidence="9" type="ORF">HCN56_18795</name>
</gene>
<evidence type="ECO:0000256" key="7">
    <source>
        <dbReference type="PIRSR" id="PIRSR002854-1"/>
    </source>
</evidence>
<evidence type="ECO:0000256" key="8">
    <source>
        <dbReference type="SAM" id="SignalP"/>
    </source>
</evidence>
<evidence type="ECO:0000256" key="1">
    <source>
        <dbReference type="ARBA" id="ARBA00004635"/>
    </source>
</evidence>
<dbReference type="Gene3D" id="3.40.190.10">
    <property type="entry name" value="Periplasmic binding protein-like II"/>
    <property type="match status" value="2"/>
</dbReference>
<feature type="lipid moiety-binding region" description="S-diacylglycerol cysteine" evidence="7">
    <location>
        <position position="30"/>
    </location>
</feature>
<feature type="signal peptide" evidence="8">
    <location>
        <begin position="1"/>
        <end position="29"/>
    </location>
</feature>
<proteinExistence type="inferred from homology"/>
<dbReference type="GO" id="GO:0016020">
    <property type="term" value="C:membrane"/>
    <property type="evidence" value="ECO:0007669"/>
    <property type="project" value="UniProtKB-SubCell"/>
</dbReference>
<dbReference type="InterPro" id="IPR004872">
    <property type="entry name" value="Lipoprotein_NlpA"/>
</dbReference>
<evidence type="ECO:0000313" key="9">
    <source>
        <dbReference type="EMBL" id="NJQ07574.1"/>
    </source>
</evidence>
<dbReference type="Pfam" id="PF03180">
    <property type="entry name" value="Lipoprotein_9"/>
    <property type="match status" value="1"/>
</dbReference>
<evidence type="ECO:0000256" key="2">
    <source>
        <dbReference type="ARBA" id="ARBA00022729"/>
    </source>
</evidence>
<dbReference type="Proteomes" id="UP000578686">
    <property type="component" value="Unassembled WGS sequence"/>
</dbReference>
<reference evidence="9 10" key="1">
    <citation type="submission" date="2020-03" db="EMBL/GenBank/DDBJ databases">
        <title>Draft genome of Streptomyces sp. ventii, isolated from the Axial Seamount in the Pacific Ocean, and resequencing of the two type strains Streptomyces lonarensis strain NCL 716 and Streptomyces bohaiensis strain 11A07.</title>
        <authorList>
            <person name="Loughran R.M."/>
            <person name="Pfannmuller K.M."/>
            <person name="Wasson B.J."/>
            <person name="Deadmond M.C."/>
            <person name="Paddock B.E."/>
            <person name="Koyack M.J."/>
            <person name="Gallegos D.A."/>
            <person name="Mitchell E.A."/>
            <person name="Ushijima B."/>
            <person name="Saw J.H."/>
            <person name="Mcphail K.L."/>
            <person name="Videau P."/>
        </authorList>
    </citation>
    <scope>NUCLEOTIDE SEQUENCE [LARGE SCALE GENOMIC DNA]</scope>
    <source>
        <strain evidence="9 10">NCL716</strain>
    </source>
</reference>
<organism evidence="9 10">
    <name type="scientific">Streptomyces lonarensis</name>
    <dbReference type="NCBI Taxonomy" id="700599"/>
    <lineage>
        <taxon>Bacteria</taxon>
        <taxon>Bacillati</taxon>
        <taxon>Actinomycetota</taxon>
        <taxon>Actinomycetes</taxon>
        <taxon>Kitasatosporales</taxon>
        <taxon>Streptomycetaceae</taxon>
        <taxon>Streptomyces</taxon>
    </lineage>
</organism>
<comment type="similarity">
    <text evidence="6">Belongs to the nlpA lipoprotein family.</text>
</comment>
<evidence type="ECO:0000256" key="4">
    <source>
        <dbReference type="ARBA" id="ARBA00023139"/>
    </source>
</evidence>
<dbReference type="PANTHER" id="PTHR30429">
    <property type="entry name" value="D-METHIONINE-BINDING LIPOPROTEIN METQ"/>
    <property type="match status" value="1"/>
</dbReference>
<keyword evidence="4" id="KW-0564">Palmitate</keyword>
<dbReference type="RefSeq" id="WP_167972693.1">
    <property type="nucleotide sequence ID" value="NZ_BHZG01000348.1"/>
</dbReference>
<comment type="subcellular location">
    <subcellularLocation>
        <location evidence="1">Membrane</location>
        <topology evidence="1">Lipid-anchor</topology>
    </subcellularLocation>
</comment>
<keyword evidence="5 6" id="KW-0449">Lipoprotein</keyword>
<evidence type="ECO:0000256" key="6">
    <source>
        <dbReference type="PIRNR" id="PIRNR002854"/>
    </source>
</evidence>
<feature type="chain" id="PRO_5039643270" description="Lipoprotein" evidence="8">
    <location>
        <begin position="30"/>
        <end position="289"/>
    </location>
</feature>
<dbReference type="EMBL" id="JAAVJD010000173">
    <property type="protein sequence ID" value="NJQ07574.1"/>
    <property type="molecule type" value="Genomic_DNA"/>
</dbReference>
<dbReference type="PROSITE" id="PS51257">
    <property type="entry name" value="PROKAR_LIPOPROTEIN"/>
    <property type="match status" value="1"/>
</dbReference>
<sequence length="289" mass="30398">MRTTARKPRNGTVRTAVALAGALTLALTACGTASDPDTDDSGASGDTEETLSLRVAASPVPHADILNFVKDNLAEDAGLDLTVEEFDDYILPNTALEDGEVDANFFQHQPYLDDFNAKQGTSIVGLTDVHLEPLGVYSNSIDSLDDLPEGATVAIPDDATNAGRALQLLAGEGLITLADGVGAEATLGDVTEDNGLVFNELEAATLPRVLDDVDAAVINGNYALEADLSPAEDSLLLEEAEGNPYANFLAVREGDEENEAAALLSELLTSDEVRQFIEETYEGSVLPAF</sequence>
<name>A0A7X6I0T1_9ACTN</name>
<evidence type="ECO:0000313" key="10">
    <source>
        <dbReference type="Proteomes" id="UP000578686"/>
    </source>
</evidence>
<keyword evidence="3" id="KW-0472">Membrane</keyword>
<evidence type="ECO:0000256" key="5">
    <source>
        <dbReference type="ARBA" id="ARBA00023288"/>
    </source>
</evidence>
<dbReference type="PANTHER" id="PTHR30429:SF0">
    <property type="entry name" value="METHIONINE-BINDING LIPOPROTEIN METQ"/>
    <property type="match status" value="1"/>
</dbReference>
<protein>
    <recommendedName>
        <fullName evidence="6">Lipoprotein</fullName>
    </recommendedName>
</protein>
<dbReference type="SUPFAM" id="SSF53850">
    <property type="entry name" value="Periplasmic binding protein-like II"/>
    <property type="match status" value="1"/>
</dbReference>
<dbReference type="AlphaFoldDB" id="A0A7X6I0T1"/>
<comment type="caution">
    <text evidence="9">The sequence shown here is derived from an EMBL/GenBank/DDBJ whole genome shotgun (WGS) entry which is preliminary data.</text>
</comment>
<accession>A0A7X6I0T1</accession>
<dbReference type="PIRSF" id="PIRSF002854">
    <property type="entry name" value="MetQ"/>
    <property type="match status" value="1"/>
</dbReference>
<dbReference type="CDD" id="cd13597">
    <property type="entry name" value="PBP2_lipoprotein_Tp32"/>
    <property type="match status" value="1"/>
</dbReference>
<keyword evidence="10" id="KW-1185">Reference proteome</keyword>
<keyword evidence="2 8" id="KW-0732">Signal</keyword>
<evidence type="ECO:0000256" key="3">
    <source>
        <dbReference type="ARBA" id="ARBA00023136"/>
    </source>
</evidence>